<dbReference type="InterPro" id="IPR012296">
    <property type="entry name" value="Nuclease_put_TT1808"/>
</dbReference>
<dbReference type="OrthoDB" id="513575at2"/>
<dbReference type="Pfam" id="PF05685">
    <property type="entry name" value="Uma2"/>
    <property type="match status" value="1"/>
</dbReference>
<dbReference type="EMBL" id="AJTX02000004">
    <property type="protein sequence ID" value="KKI99572.1"/>
    <property type="molecule type" value="Genomic_DNA"/>
</dbReference>
<gene>
    <name evidence="2" type="ORF">PROH_06490</name>
</gene>
<evidence type="ECO:0000313" key="2">
    <source>
        <dbReference type="EMBL" id="KKI99572.1"/>
    </source>
</evidence>
<dbReference type="CDD" id="cd06260">
    <property type="entry name" value="DUF820-like"/>
    <property type="match status" value="1"/>
</dbReference>
<dbReference type="STRING" id="317619.GCA_000332315_00043"/>
<organism evidence="2 3">
    <name type="scientific">Prochlorothrix hollandica PCC 9006 = CALU 1027</name>
    <dbReference type="NCBI Taxonomy" id="317619"/>
    <lineage>
        <taxon>Bacteria</taxon>
        <taxon>Bacillati</taxon>
        <taxon>Cyanobacteriota</taxon>
        <taxon>Cyanophyceae</taxon>
        <taxon>Prochlorotrichales</taxon>
        <taxon>Prochlorotrichaceae</taxon>
        <taxon>Prochlorothrix</taxon>
    </lineage>
</organism>
<dbReference type="Proteomes" id="UP000034681">
    <property type="component" value="Unassembled WGS sequence"/>
</dbReference>
<evidence type="ECO:0000313" key="3">
    <source>
        <dbReference type="Proteomes" id="UP000034681"/>
    </source>
</evidence>
<evidence type="ECO:0000259" key="1">
    <source>
        <dbReference type="Pfam" id="PF05685"/>
    </source>
</evidence>
<proteinExistence type="predicted"/>
<protein>
    <recommendedName>
        <fullName evidence="1">Putative restriction endonuclease domain-containing protein</fullName>
    </recommendedName>
</protein>
<feature type="domain" description="Putative restriction endonuclease" evidence="1">
    <location>
        <begin position="15"/>
        <end position="185"/>
    </location>
</feature>
<dbReference type="eggNOG" id="COG4636">
    <property type="taxonomic scope" value="Bacteria"/>
</dbReference>
<dbReference type="SUPFAM" id="SSF52980">
    <property type="entry name" value="Restriction endonuclease-like"/>
    <property type="match status" value="1"/>
</dbReference>
<accession>A0A0M2PWV3</accession>
<dbReference type="InterPro" id="IPR008538">
    <property type="entry name" value="Uma2"/>
</dbReference>
<dbReference type="Gene3D" id="3.90.1570.10">
    <property type="entry name" value="tt1808, chain A"/>
    <property type="match status" value="1"/>
</dbReference>
<comment type="caution">
    <text evidence="2">The sequence shown here is derived from an EMBL/GenBank/DDBJ whole genome shotgun (WGS) entry which is preliminary data.</text>
</comment>
<keyword evidence="3" id="KW-1185">Reference proteome</keyword>
<dbReference type="AlphaFoldDB" id="A0A0M2PWV3"/>
<reference evidence="2" key="1">
    <citation type="submission" date="2012-04" db="EMBL/GenBank/DDBJ databases">
        <authorList>
            <person name="Borisov I.G."/>
            <person name="Ivanikova N.V."/>
            <person name="Pinevich A.V."/>
        </authorList>
    </citation>
    <scope>NUCLEOTIDE SEQUENCE [LARGE SCALE GENOMIC DNA]</scope>
    <source>
        <strain evidence="2">CALU 1027</strain>
    </source>
</reference>
<sequence>MISLTLQPNLTLTDETFEQLCHINPDLRLERTAQGDLIAMVPAGSESGYYNANLSGQLWYWNNQTQTGYTFDSSSGFTLPNGAIRSPDAAWIEKSRWDAIPIGQRRKFAPLCPDFVIELQSPTDELSPLQAKLQEYLDNGTRLGWLIAPDRQTVYCYQPDRGVQILQRPPSLSGADVLPGFTLDLQFLWT</sequence>
<dbReference type="InterPro" id="IPR011335">
    <property type="entry name" value="Restrct_endonuc-II-like"/>
</dbReference>
<dbReference type="PANTHER" id="PTHR34107:SF7">
    <property type="entry name" value="SLR2092 PROTEIN"/>
    <property type="match status" value="1"/>
</dbReference>
<dbReference type="PANTHER" id="PTHR34107">
    <property type="entry name" value="SLL0198 PROTEIN-RELATED"/>
    <property type="match status" value="1"/>
</dbReference>
<dbReference type="RefSeq" id="WP_016922883.1">
    <property type="nucleotide sequence ID" value="NZ_KB235933.1"/>
</dbReference>
<name>A0A0M2PWV3_PROHO</name>